<dbReference type="EMBL" id="JACHGB010000003">
    <property type="protein sequence ID" value="MBB5271531.1"/>
    <property type="molecule type" value="Genomic_DNA"/>
</dbReference>
<gene>
    <name evidence="1" type="ORF">HNQ70_001541</name>
</gene>
<comment type="caution">
    <text evidence="1">The sequence shown here is derived from an EMBL/GenBank/DDBJ whole genome shotgun (WGS) entry which is preliminary data.</text>
</comment>
<sequence length="80" mass="8745">MTCPACIQSSERPHCGAYRFQCLECCARLVLSAYPSKPHAAGMLAAIERFPGNPGRARVLESVRLGLEKRRSATPRSNKA</sequence>
<keyword evidence="2" id="KW-1185">Reference proteome</keyword>
<name>A0A7W8HGD6_9BURK</name>
<organism evidence="1 2">
    <name type="scientific">Quisquiliibacterium transsilvanicum</name>
    <dbReference type="NCBI Taxonomy" id="1549638"/>
    <lineage>
        <taxon>Bacteria</taxon>
        <taxon>Pseudomonadati</taxon>
        <taxon>Pseudomonadota</taxon>
        <taxon>Betaproteobacteria</taxon>
        <taxon>Burkholderiales</taxon>
        <taxon>Burkholderiaceae</taxon>
        <taxon>Quisquiliibacterium</taxon>
    </lineage>
</organism>
<reference evidence="1 2" key="1">
    <citation type="submission" date="2020-08" db="EMBL/GenBank/DDBJ databases">
        <title>Genomic Encyclopedia of Type Strains, Phase IV (KMG-IV): sequencing the most valuable type-strain genomes for metagenomic binning, comparative biology and taxonomic classification.</title>
        <authorList>
            <person name="Goeker M."/>
        </authorList>
    </citation>
    <scope>NUCLEOTIDE SEQUENCE [LARGE SCALE GENOMIC DNA]</scope>
    <source>
        <strain evidence="1 2">DSM 29781</strain>
    </source>
</reference>
<accession>A0A7W8HGD6</accession>
<evidence type="ECO:0000313" key="2">
    <source>
        <dbReference type="Proteomes" id="UP000532440"/>
    </source>
</evidence>
<evidence type="ECO:0000313" key="1">
    <source>
        <dbReference type="EMBL" id="MBB5271531.1"/>
    </source>
</evidence>
<protein>
    <submittedName>
        <fullName evidence="1">Uncharacterized protein</fullName>
    </submittedName>
</protein>
<dbReference type="AlphaFoldDB" id="A0A7W8HGD6"/>
<proteinExistence type="predicted"/>
<dbReference type="Proteomes" id="UP000532440">
    <property type="component" value="Unassembled WGS sequence"/>
</dbReference>